<dbReference type="AlphaFoldDB" id="A0A815HRC4"/>
<feature type="non-terminal residue" evidence="1">
    <location>
        <position position="1"/>
    </location>
</feature>
<comment type="caution">
    <text evidence="1">The sequence shown here is derived from an EMBL/GenBank/DDBJ whole genome shotgun (WGS) entry which is preliminary data.</text>
</comment>
<evidence type="ECO:0000313" key="1">
    <source>
        <dbReference type="EMBL" id="CAF1355648.1"/>
    </source>
</evidence>
<name>A0A815HRC4_9BILA</name>
<protein>
    <submittedName>
        <fullName evidence="1">Uncharacterized protein</fullName>
    </submittedName>
</protein>
<accession>A0A815HRC4</accession>
<evidence type="ECO:0000313" key="2">
    <source>
        <dbReference type="Proteomes" id="UP000663834"/>
    </source>
</evidence>
<sequence>ILFQQPERRFSFNNLYNDFVSTSSESEKQQKISMRFNALFFVLCLTV</sequence>
<dbReference type="Proteomes" id="UP000663834">
    <property type="component" value="Unassembled WGS sequence"/>
</dbReference>
<reference evidence="1" key="1">
    <citation type="submission" date="2021-02" db="EMBL/GenBank/DDBJ databases">
        <authorList>
            <person name="Nowell W R."/>
        </authorList>
    </citation>
    <scope>NUCLEOTIDE SEQUENCE</scope>
</reference>
<organism evidence="1 2">
    <name type="scientific">Rotaria magnacalcarata</name>
    <dbReference type="NCBI Taxonomy" id="392030"/>
    <lineage>
        <taxon>Eukaryota</taxon>
        <taxon>Metazoa</taxon>
        <taxon>Spiralia</taxon>
        <taxon>Gnathifera</taxon>
        <taxon>Rotifera</taxon>
        <taxon>Eurotatoria</taxon>
        <taxon>Bdelloidea</taxon>
        <taxon>Philodinida</taxon>
        <taxon>Philodinidae</taxon>
        <taxon>Rotaria</taxon>
    </lineage>
</organism>
<dbReference type="EMBL" id="CAJNOW010002535">
    <property type="protein sequence ID" value="CAF1355648.1"/>
    <property type="molecule type" value="Genomic_DNA"/>
</dbReference>
<proteinExistence type="predicted"/>
<gene>
    <name evidence="1" type="ORF">KQP761_LOCUS7466</name>
</gene>